<evidence type="ECO:0000313" key="3">
    <source>
        <dbReference type="Proteomes" id="UP000806542"/>
    </source>
</evidence>
<dbReference type="Gene3D" id="3.20.20.100">
    <property type="entry name" value="NADP-dependent oxidoreductase domain"/>
    <property type="match status" value="1"/>
</dbReference>
<organism evidence="2 3">
    <name type="scientific">Ructibacterium gallinarum</name>
    <dbReference type="NCBI Taxonomy" id="2779355"/>
    <lineage>
        <taxon>Bacteria</taxon>
        <taxon>Bacillati</taxon>
        <taxon>Bacillota</taxon>
        <taxon>Clostridia</taxon>
        <taxon>Eubacteriales</taxon>
        <taxon>Oscillospiraceae</taxon>
        <taxon>Ructibacterium</taxon>
    </lineage>
</organism>
<dbReference type="InterPro" id="IPR023210">
    <property type="entry name" value="NADP_OxRdtase_dom"/>
</dbReference>
<dbReference type="EMBL" id="JADCKB010000018">
    <property type="protein sequence ID" value="MBE5040581.1"/>
    <property type="molecule type" value="Genomic_DNA"/>
</dbReference>
<dbReference type="SUPFAM" id="SSF51430">
    <property type="entry name" value="NAD(P)-linked oxidoreductase"/>
    <property type="match status" value="1"/>
</dbReference>
<name>A0A9D5M1U0_9FIRM</name>
<proteinExistence type="predicted"/>
<comment type="caution">
    <text evidence="2">The sequence shown here is derived from an EMBL/GenBank/DDBJ whole genome shotgun (WGS) entry which is preliminary data.</text>
</comment>
<evidence type="ECO:0000313" key="2">
    <source>
        <dbReference type="EMBL" id="MBE5040581.1"/>
    </source>
</evidence>
<gene>
    <name evidence="2" type="ORF">INF28_08920</name>
</gene>
<feature type="domain" description="NADP-dependent oxidoreductase" evidence="1">
    <location>
        <begin position="3"/>
        <end position="54"/>
    </location>
</feature>
<reference evidence="2" key="1">
    <citation type="submission" date="2020-10" db="EMBL/GenBank/DDBJ databases">
        <title>ChiBAC.</title>
        <authorList>
            <person name="Zenner C."/>
            <person name="Hitch T.C.A."/>
            <person name="Clavel T."/>
        </authorList>
    </citation>
    <scope>NUCLEOTIDE SEQUENCE</scope>
    <source>
        <strain evidence="2">DSM 107454</strain>
    </source>
</reference>
<accession>A0A9D5M1U0</accession>
<evidence type="ECO:0000259" key="1">
    <source>
        <dbReference type="Pfam" id="PF00248"/>
    </source>
</evidence>
<dbReference type="Pfam" id="PF00248">
    <property type="entry name" value="Aldo_ket_red"/>
    <property type="match status" value="1"/>
</dbReference>
<protein>
    <submittedName>
        <fullName evidence="2">Aldo/keto reductase</fullName>
    </submittedName>
</protein>
<dbReference type="Proteomes" id="UP000806542">
    <property type="component" value="Unassembled WGS sequence"/>
</dbReference>
<keyword evidence="3" id="KW-1185">Reference proteome</keyword>
<sequence length="65" mass="7402">MFKNSGVSEESIAFAWVLRHPAHIQPIVGTRTPERIKSAAAATEVTLTREEWYRLYFSVNGKKQP</sequence>
<dbReference type="AlphaFoldDB" id="A0A9D5M1U0"/>
<dbReference type="InterPro" id="IPR036812">
    <property type="entry name" value="NAD(P)_OxRdtase_dom_sf"/>
</dbReference>